<keyword evidence="6" id="KW-1185">Reference proteome</keyword>
<dbReference type="PANTHER" id="PTHR46796">
    <property type="entry name" value="HTH-TYPE TRANSCRIPTIONAL ACTIVATOR RHAS-RELATED"/>
    <property type="match status" value="1"/>
</dbReference>
<dbReference type="Gene3D" id="1.10.10.60">
    <property type="entry name" value="Homeodomain-like"/>
    <property type="match status" value="1"/>
</dbReference>
<dbReference type="Proteomes" id="UP000594800">
    <property type="component" value="Chromosome"/>
</dbReference>
<sequence length="262" mass="28997">MTWTIETNELRAFWGVVPPPTQHIAPSVSEAYSIGFNFSGTEALVEIEGRTEARSLGAFTGGANGAERIHWVSLDAPAECAAITISDRLRLEIADELRAERAVDLGDVWNEQEPVLTALALRLRAAGRGGWEMSSLELEELGRGALRYTMIEMFGARRPRINDHRLDRKQLSRVQEYLHANIAKRVTLSELAAVAHISPTHFQRAFRLTTGLSPHQYQTAWRMNRAAGLIRAGVPRGTAARAVGFTPGHGFRTAMRKFVGMP</sequence>
<dbReference type="EMBL" id="CP064942">
    <property type="protein sequence ID" value="QPH54522.1"/>
    <property type="molecule type" value="Genomic_DNA"/>
</dbReference>
<dbReference type="InterPro" id="IPR009057">
    <property type="entry name" value="Homeodomain-like_sf"/>
</dbReference>
<evidence type="ECO:0000256" key="1">
    <source>
        <dbReference type="ARBA" id="ARBA00023015"/>
    </source>
</evidence>
<evidence type="ECO:0000313" key="6">
    <source>
        <dbReference type="Proteomes" id="UP000594800"/>
    </source>
</evidence>
<proteinExistence type="predicted"/>
<evidence type="ECO:0000259" key="4">
    <source>
        <dbReference type="PROSITE" id="PS01124"/>
    </source>
</evidence>
<gene>
    <name evidence="5" type="ORF">I0K15_01705</name>
</gene>
<evidence type="ECO:0000256" key="3">
    <source>
        <dbReference type="ARBA" id="ARBA00023163"/>
    </source>
</evidence>
<dbReference type="Pfam" id="PF12833">
    <property type="entry name" value="HTH_18"/>
    <property type="match status" value="1"/>
</dbReference>
<keyword evidence="3" id="KW-0804">Transcription</keyword>
<dbReference type="GO" id="GO:0003700">
    <property type="term" value="F:DNA-binding transcription factor activity"/>
    <property type="evidence" value="ECO:0007669"/>
    <property type="project" value="InterPro"/>
</dbReference>
<dbReference type="SMART" id="SM00342">
    <property type="entry name" value="HTH_ARAC"/>
    <property type="match status" value="1"/>
</dbReference>
<dbReference type="SUPFAM" id="SSF46689">
    <property type="entry name" value="Homeodomain-like"/>
    <property type="match status" value="1"/>
</dbReference>
<accession>A0A7S9LSP1</accession>
<dbReference type="RefSeq" id="WP_196103731.1">
    <property type="nucleotide sequence ID" value="NZ_CP064942.1"/>
</dbReference>
<dbReference type="PANTHER" id="PTHR46796:SF6">
    <property type="entry name" value="ARAC SUBFAMILY"/>
    <property type="match status" value="1"/>
</dbReference>
<keyword evidence="2" id="KW-0238">DNA-binding</keyword>
<feature type="domain" description="HTH araC/xylS-type" evidence="4">
    <location>
        <begin position="172"/>
        <end position="262"/>
    </location>
</feature>
<keyword evidence="1" id="KW-0805">Transcription regulation</keyword>
<evidence type="ECO:0000313" key="5">
    <source>
        <dbReference type="EMBL" id="QPH54522.1"/>
    </source>
</evidence>
<dbReference type="KEGG" id="poz:I0K15_01705"/>
<dbReference type="InterPro" id="IPR050204">
    <property type="entry name" value="AraC_XylS_family_regulators"/>
</dbReference>
<dbReference type="AlphaFoldDB" id="A0A7S9LSP1"/>
<organism evidence="5 6">
    <name type="scientific">Pontivivens ytuae</name>
    <dbReference type="NCBI Taxonomy" id="2789856"/>
    <lineage>
        <taxon>Bacteria</taxon>
        <taxon>Pseudomonadati</taxon>
        <taxon>Pseudomonadota</taxon>
        <taxon>Alphaproteobacteria</taxon>
        <taxon>Rhodobacterales</taxon>
        <taxon>Paracoccaceae</taxon>
        <taxon>Pontivivens</taxon>
    </lineage>
</organism>
<dbReference type="PROSITE" id="PS01124">
    <property type="entry name" value="HTH_ARAC_FAMILY_2"/>
    <property type="match status" value="1"/>
</dbReference>
<reference evidence="5 6" key="1">
    <citation type="submission" date="2020-11" db="EMBL/GenBank/DDBJ databases">
        <title>Description of Pontivivens ytuae sp. nov. isolated from deep sea sediment of Mariana Trench.</title>
        <authorList>
            <person name="Wang Z."/>
            <person name="Sun Q.-L."/>
            <person name="Xu X.-D."/>
            <person name="Tang Y.-Z."/>
            <person name="Zhang J."/>
        </authorList>
    </citation>
    <scope>NUCLEOTIDE SEQUENCE [LARGE SCALE GENOMIC DNA]</scope>
    <source>
        <strain evidence="5 6">MT2928</strain>
    </source>
</reference>
<protein>
    <submittedName>
        <fullName evidence="5">Helix-turn-helix transcriptional regulator</fullName>
    </submittedName>
</protein>
<evidence type="ECO:0000256" key="2">
    <source>
        <dbReference type="ARBA" id="ARBA00023125"/>
    </source>
</evidence>
<dbReference type="GO" id="GO:0043565">
    <property type="term" value="F:sequence-specific DNA binding"/>
    <property type="evidence" value="ECO:0007669"/>
    <property type="project" value="InterPro"/>
</dbReference>
<name>A0A7S9LSP1_9RHOB</name>
<dbReference type="InterPro" id="IPR018060">
    <property type="entry name" value="HTH_AraC"/>
</dbReference>